<evidence type="ECO:0000256" key="4">
    <source>
        <dbReference type="ARBA" id="ARBA00022475"/>
    </source>
</evidence>
<keyword evidence="7 8" id="KW-0472">Membrane</keyword>
<keyword evidence="3 8" id="KW-0813">Transport</keyword>
<evidence type="ECO:0000256" key="7">
    <source>
        <dbReference type="ARBA" id="ARBA00023136"/>
    </source>
</evidence>
<evidence type="ECO:0000256" key="5">
    <source>
        <dbReference type="ARBA" id="ARBA00022692"/>
    </source>
</evidence>
<evidence type="ECO:0000256" key="3">
    <source>
        <dbReference type="ARBA" id="ARBA00022448"/>
    </source>
</evidence>
<sequence>MTFAEVLAGIFEGFRVTALVTLLGMLYAVPFAFIAGVAQYSARGWPHAAITALIEFWRSSPVIILLYAFYYTLPGFGLRLSGLTVGAMVLGLNIGAYGSQAVRAALQALDRGQVEAGRSIGLRRWQILLLIELPQALLAMMPTFINQFIQLVKGTALVSLITLSDMTFRAKEISQLHYDPVKVYTGLLVAYFIICYPATVVGRWLERKVGAGRKLVHDV</sequence>
<keyword evidence="4" id="KW-1003">Cell membrane</keyword>
<keyword evidence="11" id="KW-1185">Reference proteome</keyword>
<dbReference type="GO" id="GO:0022857">
    <property type="term" value="F:transmembrane transporter activity"/>
    <property type="evidence" value="ECO:0007669"/>
    <property type="project" value="InterPro"/>
</dbReference>
<evidence type="ECO:0000256" key="2">
    <source>
        <dbReference type="ARBA" id="ARBA00010072"/>
    </source>
</evidence>
<dbReference type="Proteomes" id="UP000094969">
    <property type="component" value="Chromosome"/>
</dbReference>
<organism evidence="10 11">
    <name type="scientific">Bosea vaviloviae</name>
    <dbReference type="NCBI Taxonomy" id="1526658"/>
    <lineage>
        <taxon>Bacteria</taxon>
        <taxon>Pseudomonadati</taxon>
        <taxon>Pseudomonadota</taxon>
        <taxon>Alphaproteobacteria</taxon>
        <taxon>Hyphomicrobiales</taxon>
        <taxon>Boseaceae</taxon>
        <taxon>Bosea</taxon>
    </lineage>
</organism>
<feature type="transmembrane region" description="Helical" evidence="8">
    <location>
        <begin position="183"/>
        <end position="205"/>
    </location>
</feature>
<dbReference type="AlphaFoldDB" id="A0A1D7U8H6"/>
<dbReference type="CDD" id="cd06261">
    <property type="entry name" value="TM_PBP2"/>
    <property type="match status" value="1"/>
</dbReference>
<dbReference type="SUPFAM" id="SSF161098">
    <property type="entry name" value="MetI-like"/>
    <property type="match status" value="1"/>
</dbReference>
<dbReference type="InterPro" id="IPR000515">
    <property type="entry name" value="MetI-like"/>
</dbReference>
<dbReference type="InterPro" id="IPR035906">
    <property type="entry name" value="MetI-like_sf"/>
</dbReference>
<evidence type="ECO:0000259" key="9">
    <source>
        <dbReference type="PROSITE" id="PS50928"/>
    </source>
</evidence>
<evidence type="ECO:0000313" key="11">
    <source>
        <dbReference type="Proteomes" id="UP000094969"/>
    </source>
</evidence>
<evidence type="ECO:0000256" key="6">
    <source>
        <dbReference type="ARBA" id="ARBA00022989"/>
    </source>
</evidence>
<dbReference type="GO" id="GO:0043190">
    <property type="term" value="C:ATP-binding cassette (ABC) transporter complex"/>
    <property type="evidence" value="ECO:0007669"/>
    <property type="project" value="InterPro"/>
</dbReference>
<feature type="transmembrane region" description="Helical" evidence="8">
    <location>
        <begin position="50"/>
        <end position="70"/>
    </location>
</feature>
<dbReference type="NCBIfam" id="TIGR01726">
    <property type="entry name" value="HEQRo_perm_3TM"/>
    <property type="match status" value="1"/>
</dbReference>
<keyword evidence="5 8" id="KW-0812">Transmembrane</keyword>
<dbReference type="OrthoDB" id="9814550at2"/>
<protein>
    <submittedName>
        <fullName evidence="10">ABC transporter</fullName>
    </submittedName>
</protein>
<dbReference type="PANTHER" id="PTHR30614:SF21">
    <property type="entry name" value="AMINO ACID ABC TRANSPORTER PERMEASE"/>
    <property type="match status" value="1"/>
</dbReference>
<reference evidence="10 11" key="1">
    <citation type="journal article" date="2015" name="Antonie Van Leeuwenhoek">
        <title>Bosea vaviloviae sp. nov., a new species of slow-growing rhizobia isolated from nodules of the relict species Vavilovia formosa (Stev.) Fed.</title>
        <authorList>
            <person name="Safronova V.I."/>
            <person name="Kuznetsova I.G."/>
            <person name="Sazanova A.L."/>
            <person name="Kimeklis A.K."/>
            <person name="Belimov A.A."/>
            <person name="Andronov E.E."/>
            <person name="Pinaev A.G."/>
            <person name="Chizhevskaya E.P."/>
            <person name="Pukhaev A.R."/>
            <person name="Popov K.P."/>
            <person name="Willems A."/>
            <person name="Tikhonovich I.A."/>
        </authorList>
    </citation>
    <scope>NUCLEOTIDE SEQUENCE [LARGE SCALE GENOMIC DNA]</scope>
    <source>
        <strain evidence="10 11">Vaf18</strain>
    </source>
</reference>
<dbReference type="Pfam" id="PF00528">
    <property type="entry name" value="BPD_transp_1"/>
    <property type="match status" value="1"/>
</dbReference>
<comment type="subcellular location">
    <subcellularLocation>
        <location evidence="1">Cell inner membrane</location>
        <topology evidence="1">Multi-pass membrane protein</topology>
    </subcellularLocation>
    <subcellularLocation>
        <location evidence="8">Cell membrane</location>
        <topology evidence="8">Multi-pass membrane protein</topology>
    </subcellularLocation>
</comment>
<evidence type="ECO:0000313" key="10">
    <source>
        <dbReference type="EMBL" id="AOO83683.1"/>
    </source>
</evidence>
<comment type="similarity">
    <text evidence="2">Belongs to the binding-protein-dependent transport system permease family. HisMQ subfamily.</text>
</comment>
<dbReference type="RefSeq" id="WP_069692878.1">
    <property type="nucleotide sequence ID" value="NZ_CP017147.1"/>
</dbReference>
<accession>A0A1D7U8H6</accession>
<gene>
    <name evidence="10" type="ORF">BHK69_27450</name>
</gene>
<feature type="domain" description="ABC transmembrane type-1" evidence="9">
    <location>
        <begin position="14"/>
        <end position="202"/>
    </location>
</feature>
<dbReference type="InterPro" id="IPR043429">
    <property type="entry name" value="ArtM/GltK/GlnP/TcyL/YhdX-like"/>
</dbReference>
<proteinExistence type="inferred from homology"/>
<evidence type="ECO:0000256" key="1">
    <source>
        <dbReference type="ARBA" id="ARBA00004429"/>
    </source>
</evidence>
<dbReference type="GO" id="GO:0006865">
    <property type="term" value="P:amino acid transport"/>
    <property type="evidence" value="ECO:0007669"/>
    <property type="project" value="TreeGrafter"/>
</dbReference>
<keyword evidence="6 8" id="KW-1133">Transmembrane helix</keyword>
<evidence type="ECO:0000256" key="8">
    <source>
        <dbReference type="RuleBase" id="RU363032"/>
    </source>
</evidence>
<dbReference type="STRING" id="1526658.BHK69_27450"/>
<name>A0A1D7U8H6_9HYPH</name>
<dbReference type="PROSITE" id="PS50928">
    <property type="entry name" value="ABC_TM1"/>
    <property type="match status" value="1"/>
</dbReference>
<dbReference type="PANTHER" id="PTHR30614">
    <property type="entry name" value="MEMBRANE COMPONENT OF AMINO ACID ABC TRANSPORTER"/>
    <property type="match status" value="1"/>
</dbReference>
<feature type="transmembrane region" description="Helical" evidence="8">
    <location>
        <begin position="76"/>
        <end position="97"/>
    </location>
</feature>
<dbReference type="KEGG" id="bvv:BHK69_27450"/>
<dbReference type="Gene3D" id="1.10.3720.10">
    <property type="entry name" value="MetI-like"/>
    <property type="match status" value="1"/>
</dbReference>
<dbReference type="EMBL" id="CP017147">
    <property type="protein sequence ID" value="AOO83683.1"/>
    <property type="molecule type" value="Genomic_DNA"/>
</dbReference>
<feature type="transmembrane region" description="Helical" evidence="8">
    <location>
        <begin position="16"/>
        <end position="38"/>
    </location>
</feature>
<feature type="transmembrane region" description="Helical" evidence="8">
    <location>
        <begin position="127"/>
        <end position="149"/>
    </location>
</feature>
<dbReference type="InterPro" id="IPR010065">
    <property type="entry name" value="AA_ABC_transptr_permease_3TM"/>
</dbReference>